<keyword evidence="1" id="KW-0472">Membrane</keyword>
<dbReference type="InterPro" id="IPR050327">
    <property type="entry name" value="Proton-linked_MCT"/>
</dbReference>
<dbReference type="PANTHER" id="PTHR11360:SF286">
    <property type="entry name" value="GH22266P"/>
    <property type="match status" value="1"/>
</dbReference>
<keyword evidence="1" id="KW-1133">Transmembrane helix</keyword>
<dbReference type="Gene3D" id="1.20.1250.20">
    <property type="entry name" value="MFS general substrate transporter like domains"/>
    <property type="match status" value="1"/>
</dbReference>
<dbReference type="WBParaSite" id="MCU_000782-RA">
    <property type="protein sequence ID" value="MCU_000782-RA"/>
    <property type="gene ID" value="MCU_000782"/>
</dbReference>
<dbReference type="InterPro" id="IPR036259">
    <property type="entry name" value="MFS_trans_sf"/>
</dbReference>
<reference evidence="2" key="1">
    <citation type="submission" date="2019-11" db="UniProtKB">
        <authorList>
            <consortium name="WormBaseParasite"/>
        </authorList>
    </citation>
    <scope>IDENTIFICATION</scope>
</reference>
<evidence type="ECO:0000256" key="1">
    <source>
        <dbReference type="SAM" id="Phobius"/>
    </source>
</evidence>
<evidence type="ECO:0000313" key="2">
    <source>
        <dbReference type="WBParaSite" id="MCU_000782-RA"/>
    </source>
</evidence>
<feature type="transmembrane region" description="Helical" evidence="1">
    <location>
        <begin position="141"/>
        <end position="164"/>
    </location>
</feature>
<dbReference type="PANTHER" id="PTHR11360">
    <property type="entry name" value="MONOCARBOXYLATE TRANSPORTER"/>
    <property type="match status" value="1"/>
</dbReference>
<feature type="transmembrane region" description="Helical" evidence="1">
    <location>
        <begin position="170"/>
        <end position="193"/>
    </location>
</feature>
<dbReference type="GO" id="GO:0008028">
    <property type="term" value="F:monocarboxylic acid transmembrane transporter activity"/>
    <property type="evidence" value="ECO:0007669"/>
    <property type="project" value="TreeGrafter"/>
</dbReference>
<accession>A0A5K3EIH9</accession>
<dbReference type="AlphaFoldDB" id="A0A5K3EIH9"/>
<feature type="transmembrane region" description="Helical" evidence="1">
    <location>
        <begin position="78"/>
        <end position="102"/>
    </location>
</feature>
<dbReference type="SUPFAM" id="SSF103473">
    <property type="entry name" value="MFS general substrate transporter"/>
    <property type="match status" value="1"/>
</dbReference>
<name>A0A5K3EIH9_MESCO</name>
<protein>
    <submittedName>
        <fullName evidence="2">MFS domain-containing protein</fullName>
    </submittedName>
</protein>
<dbReference type="InterPro" id="IPR011701">
    <property type="entry name" value="MFS"/>
</dbReference>
<sequence length="213" mass="22815">STVCTVQRKIHIESDIFSLNLIKRTFVWNVEKQLCSRFDCNKFREPVAISHHVSIDVLGGASVLSRFSSSWAAGKPNVSATMVSTVTLFLAGCAVCIMPYWSSLIGQIILMAAFGLAISPFFSLTSIILCDILDLEALTNAYGIVTLVRGIASTVGSPVAGTIVSATSTFSIAFLLSGATVLIGGFLYIAIILHERAKLNKLIADADSDHDKI</sequence>
<dbReference type="Pfam" id="PF07690">
    <property type="entry name" value="MFS_1"/>
    <property type="match status" value="1"/>
</dbReference>
<proteinExistence type="predicted"/>
<feature type="transmembrane region" description="Helical" evidence="1">
    <location>
        <begin position="108"/>
        <end position="129"/>
    </location>
</feature>
<keyword evidence="1" id="KW-0812">Transmembrane</keyword>
<organism evidence="2">
    <name type="scientific">Mesocestoides corti</name>
    <name type="common">Flatworm</name>
    <dbReference type="NCBI Taxonomy" id="53468"/>
    <lineage>
        <taxon>Eukaryota</taxon>
        <taxon>Metazoa</taxon>
        <taxon>Spiralia</taxon>
        <taxon>Lophotrochozoa</taxon>
        <taxon>Platyhelminthes</taxon>
        <taxon>Cestoda</taxon>
        <taxon>Eucestoda</taxon>
        <taxon>Cyclophyllidea</taxon>
        <taxon>Mesocestoididae</taxon>
        <taxon>Mesocestoides</taxon>
    </lineage>
</organism>